<evidence type="ECO:0000256" key="1">
    <source>
        <dbReference type="RuleBase" id="RU362006"/>
    </source>
</evidence>
<comment type="subcellular location">
    <subcellularLocation>
        <location evidence="1">Membrane</location>
        <topology evidence="1">Multi-pass membrane protein</topology>
    </subcellularLocation>
</comment>
<organism evidence="3 4">
    <name type="scientific">Klebsormidium nitens</name>
    <name type="common">Green alga</name>
    <name type="synonym">Ulothrix nitens</name>
    <dbReference type="NCBI Taxonomy" id="105231"/>
    <lineage>
        <taxon>Eukaryota</taxon>
        <taxon>Viridiplantae</taxon>
        <taxon>Streptophyta</taxon>
        <taxon>Klebsormidiophyceae</taxon>
        <taxon>Klebsormidiales</taxon>
        <taxon>Klebsormidiaceae</taxon>
        <taxon>Klebsormidium</taxon>
    </lineage>
</organism>
<dbReference type="PANTHER" id="PTHR12300:SF176">
    <property type="entry name" value="HVA22-LIKE PROTEIN"/>
    <property type="match status" value="1"/>
</dbReference>
<evidence type="ECO:0000313" key="4">
    <source>
        <dbReference type="Proteomes" id="UP000054558"/>
    </source>
</evidence>
<feature type="compositionally biased region" description="Pro residues" evidence="2">
    <location>
        <begin position="184"/>
        <end position="196"/>
    </location>
</feature>
<reference evidence="3 4" key="1">
    <citation type="journal article" date="2014" name="Nat. Commun.">
        <title>Klebsormidium flaccidum genome reveals primary factors for plant terrestrial adaptation.</title>
        <authorList>
            <person name="Hori K."/>
            <person name="Maruyama F."/>
            <person name="Fujisawa T."/>
            <person name="Togashi T."/>
            <person name="Yamamoto N."/>
            <person name="Seo M."/>
            <person name="Sato S."/>
            <person name="Yamada T."/>
            <person name="Mori H."/>
            <person name="Tajima N."/>
            <person name="Moriyama T."/>
            <person name="Ikeuchi M."/>
            <person name="Watanabe M."/>
            <person name="Wada H."/>
            <person name="Kobayashi K."/>
            <person name="Saito M."/>
            <person name="Masuda T."/>
            <person name="Sasaki-Sekimoto Y."/>
            <person name="Mashiguchi K."/>
            <person name="Awai K."/>
            <person name="Shimojima M."/>
            <person name="Masuda S."/>
            <person name="Iwai M."/>
            <person name="Nobusawa T."/>
            <person name="Narise T."/>
            <person name="Kondo S."/>
            <person name="Saito H."/>
            <person name="Sato R."/>
            <person name="Murakawa M."/>
            <person name="Ihara Y."/>
            <person name="Oshima-Yamada Y."/>
            <person name="Ohtaka K."/>
            <person name="Satoh M."/>
            <person name="Sonobe K."/>
            <person name="Ishii M."/>
            <person name="Ohtani R."/>
            <person name="Kanamori-Sato M."/>
            <person name="Honoki R."/>
            <person name="Miyazaki D."/>
            <person name="Mochizuki H."/>
            <person name="Umetsu J."/>
            <person name="Higashi K."/>
            <person name="Shibata D."/>
            <person name="Kamiya Y."/>
            <person name="Sato N."/>
            <person name="Nakamura Y."/>
            <person name="Tabata S."/>
            <person name="Ida S."/>
            <person name="Kurokawa K."/>
            <person name="Ohta H."/>
        </authorList>
    </citation>
    <scope>NUCLEOTIDE SEQUENCE [LARGE SCALE GENOMIC DNA]</scope>
    <source>
        <strain evidence="3 4">NIES-2285</strain>
    </source>
</reference>
<proteinExistence type="inferred from homology"/>
<dbReference type="GO" id="GO:0016020">
    <property type="term" value="C:membrane"/>
    <property type="evidence" value="ECO:0007669"/>
    <property type="project" value="UniProtKB-SubCell"/>
</dbReference>
<gene>
    <name evidence="3" type="ORF">KFL_003770110</name>
</gene>
<name>A0A1Y1IFE3_KLENI</name>
<comment type="similarity">
    <text evidence="1">Belongs to the DP1 family.</text>
</comment>
<dbReference type="OrthoDB" id="10009287at2759"/>
<sequence length="320" mass="35334">MALLSSGLGLGGELGLRLLLSPGSSSILVRSACGIVGIGMPVYCTYKVLERKGTSGEDEAERNHWLTYWAVCGCLSVAESSCERWLSWLPLYYHLKLAFLIWLQVPPSNSGARVLYMRLLRPLLRRHQGRMDRLVTGTRAHLSHFVAAHQSELAYAAQLLRRVALAALRFGQDSYQALKEPDASPEPSPQPSPPATPTLLDATSDSDPAPTAADSSLHSIRPDQPHTGPQRVTRRIPTETPPFCDSGRRRSPTNSPPYRGANASPLRSDVRTPPGPNTFPSGSPSMHQHNIYETRYVRSLRTMYSTEEPAEDDNPMKRGW</sequence>
<dbReference type="InterPro" id="IPR004345">
    <property type="entry name" value="TB2_DP1_HVA22"/>
</dbReference>
<dbReference type="OMA" id="DIAVVYW"/>
<keyword evidence="4" id="KW-1185">Reference proteome</keyword>
<evidence type="ECO:0000256" key="2">
    <source>
        <dbReference type="SAM" id="MobiDB-lite"/>
    </source>
</evidence>
<dbReference type="Proteomes" id="UP000054558">
    <property type="component" value="Unassembled WGS sequence"/>
</dbReference>
<dbReference type="STRING" id="105231.A0A1Y1IFE3"/>
<accession>A0A1Y1IFE3</accession>
<evidence type="ECO:0000313" key="3">
    <source>
        <dbReference type="EMBL" id="GAQ87791.1"/>
    </source>
</evidence>
<feature type="region of interest" description="Disordered" evidence="2">
    <location>
        <begin position="178"/>
        <end position="294"/>
    </location>
</feature>
<feature type="compositionally biased region" description="Polar residues" evidence="2">
    <location>
        <begin position="278"/>
        <end position="288"/>
    </location>
</feature>
<dbReference type="AlphaFoldDB" id="A0A1Y1IFE3"/>
<dbReference type="EMBL" id="DF237326">
    <property type="protein sequence ID" value="GAQ87791.1"/>
    <property type="molecule type" value="Genomic_DNA"/>
</dbReference>
<protein>
    <recommendedName>
        <fullName evidence="1">HVA22-like protein</fullName>
    </recommendedName>
</protein>
<dbReference type="Pfam" id="PF03134">
    <property type="entry name" value="TB2_DP1_HVA22"/>
    <property type="match status" value="1"/>
</dbReference>
<dbReference type="PANTHER" id="PTHR12300">
    <property type="entry name" value="HVA22-LIKE PROTEINS"/>
    <property type="match status" value="1"/>
</dbReference>